<dbReference type="Proteomes" id="UP001620460">
    <property type="component" value="Unassembled WGS sequence"/>
</dbReference>
<feature type="signal peptide" evidence="2">
    <location>
        <begin position="1"/>
        <end position="21"/>
    </location>
</feature>
<keyword evidence="2" id="KW-0732">Signal</keyword>
<evidence type="ECO:0000313" key="3">
    <source>
        <dbReference type="EMBL" id="MFK2905206.1"/>
    </source>
</evidence>
<protein>
    <recommendedName>
        <fullName evidence="5">Tol-pal system protein YbgF</fullName>
    </recommendedName>
</protein>
<evidence type="ECO:0000256" key="2">
    <source>
        <dbReference type="SAM" id="SignalP"/>
    </source>
</evidence>
<comment type="caution">
    <text evidence="3">The sequence shown here is derived from an EMBL/GenBank/DDBJ whole genome shotgun (WGS) entry which is preliminary data.</text>
</comment>
<proteinExistence type="predicted"/>
<dbReference type="EMBL" id="JADIKM010000004">
    <property type="protein sequence ID" value="MFK2905206.1"/>
    <property type="molecule type" value="Genomic_DNA"/>
</dbReference>
<sequence length="101" mass="11070">MPRTPLLTTLFGLMISTGAAAAARGESPPGTVTPDRDPAALQQSVQRSSTEVTQLQRDVAAQERRSREADERLREQDGKLEQLRRQLRSMQAGTEAQNPGQ</sequence>
<feature type="compositionally biased region" description="Polar residues" evidence="1">
    <location>
        <begin position="88"/>
        <end position="101"/>
    </location>
</feature>
<feature type="region of interest" description="Disordered" evidence="1">
    <location>
        <begin position="20"/>
        <end position="101"/>
    </location>
</feature>
<feature type="chain" id="PRO_5046638320" description="Tol-pal system protein YbgF" evidence="2">
    <location>
        <begin position="22"/>
        <end position="101"/>
    </location>
</feature>
<keyword evidence="4" id="KW-1185">Reference proteome</keyword>
<gene>
    <name evidence="3" type="ORF">ISP17_14680</name>
</gene>
<organism evidence="3 4">
    <name type="scientific">Dyella ginsengisoli</name>
    <dbReference type="NCBI Taxonomy" id="363848"/>
    <lineage>
        <taxon>Bacteria</taxon>
        <taxon>Pseudomonadati</taxon>
        <taxon>Pseudomonadota</taxon>
        <taxon>Gammaproteobacteria</taxon>
        <taxon>Lysobacterales</taxon>
        <taxon>Rhodanobacteraceae</taxon>
        <taxon>Dyella</taxon>
    </lineage>
</organism>
<evidence type="ECO:0008006" key="5">
    <source>
        <dbReference type="Google" id="ProtNLM"/>
    </source>
</evidence>
<evidence type="ECO:0000313" key="4">
    <source>
        <dbReference type="Proteomes" id="UP001620460"/>
    </source>
</evidence>
<feature type="compositionally biased region" description="Basic and acidic residues" evidence="1">
    <location>
        <begin position="60"/>
        <end position="84"/>
    </location>
</feature>
<feature type="compositionally biased region" description="Polar residues" evidence="1">
    <location>
        <begin position="41"/>
        <end position="56"/>
    </location>
</feature>
<evidence type="ECO:0000256" key="1">
    <source>
        <dbReference type="SAM" id="MobiDB-lite"/>
    </source>
</evidence>
<reference evidence="3 4" key="1">
    <citation type="submission" date="2020-10" db="EMBL/GenBank/DDBJ databases">
        <title>Phylogeny of dyella-like bacteria.</title>
        <authorList>
            <person name="Fu J."/>
        </authorList>
    </citation>
    <scope>NUCLEOTIDE SEQUENCE [LARGE SCALE GENOMIC DNA]</scope>
    <source>
        <strain evidence="3 4">Gsoil3046</strain>
    </source>
</reference>
<dbReference type="RefSeq" id="WP_404634490.1">
    <property type="nucleotide sequence ID" value="NZ_JADIKM010000004.1"/>
</dbReference>
<accession>A0ABW8JVM6</accession>
<name>A0ABW8JVM6_9GAMM</name>